<accession>A0A4R3K194</accession>
<dbReference type="PANTHER" id="PTHR43218">
    <property type="entry name" value="PHOSPHORIBOSYLTRANSFERASE-RELATED"/>
    <property type="match status" value="1"/>
</dbReference>
<evidence type="ECO:0000259" key="1">
    <source>
        <dbReference type="Pfam" id="PF00156"/>
    </source>
</evidence>
<comment type="caution">
    <text evidence="2">The sequence shown here is derived from an EMBL/GenBank/DDBJ whole genome shotgun (WGS) entry which is preliminary data.</text>
</comment>
<dbReference type="GO" id="GO:0016757">
    <property type="term" value="F:glycosyltransferase activity"/>
    <property type="evidence" value="ECO:0007669"/>
    <property type="project" value="UniProtKB-KW"/>
</dbReference>
<name>A0A4R3K194_9FIRM</name>
<dbReference type="NCBIfam" id="NF005592">
    <property type="entry name" value="PRK07322.1"/>
    <property type="match status" value="1"/>
</dbReference>
<dbReference type="InterPro" id="IPR000836">
    <property type="entry name" value="PRTase_dom"/>
</dbReference>
<dbReference type="InterPro" id="IPR029057">
    <property type="entry name" value="PRTase-like"/>
</dbReference>
<keyword evidence="2" id="KW-0808">Transferase</keyword>
<evidence type="ECO:0000313" key="2">
    <source>
        <dbReference type="EMBL" id="TCS75006.1"/>
    </source>
</evidence>
<dbReference type="CDD" id="cd06223">
    <property type="entry name" value="PRTases_typeI"/>
    <property type="match status" value="1"/>
</dbReference>
<dbReference type="SUPFAM" id="SSF53271">
    <property type="entry name" value="PRTase-like"/>
    <property type="match status" value="1"/>
</dbReference>
<dbReference type="OrthoDB" id="4213751at2"/>
<dbReference type="PANTHER" id="PTHR43218:SF1">
    <property type="entry name" value="PHOSPHORIBOSYLTRANSFERASE"/>
    <property type="match status" value="1"/>
</dbReference>
<reference evidence="2 3" key="1">
    <citation type="submission" date="2019-03" db="EMBL/GenBank/DDBJ databases">
        <title>Genomic Encyclopedia of Type Strains, Phase IV (KMG-IV): sequencing the most valuable type-strain genomes for metagenomic binning, comparative biology and taxonomic classification.</title>
        <authorList>
            <person name="Goeker M."/>
        </authorList>
    </citation>
    <scope>NUCLEOTIDE SEQUENCE [LARGE SCALE GENOMIC DNA]</scope>
    <source>
        <strain evidence="2 3">DSM 20467</strain>
    </source>
</reference>
<dbReference type="AlphaFoldDB" id="A0A4R3K194"/>
<dbReference type="Gene3D" id="3.40.50.2020">
    <property type="match status" value="1"/>
</dbReference>
<proteinExistence type="predicted"/>
<dbReference type="Pfam" id="PF00156">
    <property type="entry name" value="Pribosyltran"/>
    <property type="match status" value="1"/>
</dbReference>
<organism evidence="2 3">
    <name type="scientific">Pectinatus cerevisiiphilus</name>
    <dbReference type="NCBI Taxonomy" id="86956"/>
    <lineage>
        <taxon>Bacteria</taxon>
        <taxon>Bacillati</taxon>
        <taxon>Bacillota</taxon>
        <taxon>Negativicutes</taxon>
        <taxon>Selenomonadales</taxon>
        <taxon>Selenomonadaceae</taxon>
        <taxon>Pectinatus</taxon>
    </lineage>
</organism>
<sequence>MDKTYTLSLCGLKRKLPIIKISPELSIASFVILGDTELVCKTAPEIIKKLPDFDILITAEAKGIPLIFEISRLLNQNYIIARKSVKSYMNNPLTVTVNSITTQKEQILCLDGKDAAAIKGKRIAIIDDVISTGESIAALEKLIVSAGGTIVAKAAILAEGNAAKRTDIIYLKELPLFTTRK</sequence>
<dbReference type="RefSeq" id="WP_132551730.1">
    <property type="nucleotide sequence ID" value="NZ_SMAA01000039.1"/>
</dbReference>
<dbReference type="Proteomes" id="UP000295188">
    <property type="component" value="Unassembled WGS sequence"/>
</dbReference>
<dbReference type="EMBL" id="SMAA01000039">
    <property type="protein sequence ID" value="TCS75006.1"/>
    <property type="molecule type" value="Genomic_DNA"/>
</dbReference>
<keyword evidence="3" id="KW-1185">Reference proteome</keyword>
<feature type="domain" description="Phosphoribosyltransferase" evidence="1">
    <location>
        <begin position="53"/>
        <end position="170"/>
    </location>
</feature>
<gene>
    <name evidence="2" type="ORF">EDC37_1391</name>
</gene>
<protein>
    <submittedName>
        <fullName evidence="2">Adenine phosphoribosyltransferase</fullName>
    </submittedName>
</protein>
<keyword evidence="2" id="KW-0328">Glycosyltransferase</keyword>
<evidence type="ECO:0000313" key="3">
    <source>
        <dbReference type="Proteomes" id="UP000295188"/>
    </source>
</evidence>